<protein>
    <submittedName>
        <fullName evidence="2">DUF3450 domain-containing protein</fullName>
    </submittedName>
</protein>
<dbReference type="Proteomes" id="UP001139290">
    <property type="component" value="Unassembled WGS sequence"/>
</dbReference>
<gene>
    <name evidence="2" type="ORF">LOD26_09695</name>
</gene>
<dbReference type="EMBL" id="JAJJVQ010000003">
    <property type="protein sequence ID" value="MCO5781597.1"/>
    <property type="molecule type" value="Genomic_DNA"/>
</dbReference>
<comment type="caution">
    <text evidence="2">The sequence shown here is derived from an EMBL/GenBank/DDBJ whole genome shotgun (WGS) entry which is preliminary data.</text>
</comment>
<reference evidence="2" key="1">
    <citation type="submission" date="2021-11" db="EMBL/GenBank/DDBJ databases">
        <title>Citrobacter meridianamericanus sp. nov. isolated from soil.</title>
        <authorList>
            <person name="Furlan J.P.R."/>
            <person name="Stehling E.G."/>
        </authorList>
    </citation>
    <scope>NUCLEOTIDE SEQUENCE</scope>
    <source>
        <strain evidence="2">BR102</strain>
    </source>
</reference>
<evidence type="ECO:0000256" key="1">
    <source>
        <dbReference type="SAM" id="Coils"/>
    </source>
</evidence>
<evidence type="ECO:0000313" key="2">
    <source>
        <dbReference type="EMBL" id="MCO5781597.1"/>
    </source>
</evidence>
<keyword evidence="1" id="KW-0175">Coiled coil</keyword>
<sequence>MFTEISASLSAIKSALELAQIISDAKNQVEREKAVYELRRQLTALQIENLQLAQLLSSQYEEIHSLKRELRDANEKERNLESYTIYKTGSGQFIYAVREELNEENANFHYACPHCYHQRHIAILQPLPAGEHDEFHRLKCLQCKSSFTLNRNENYKPPLTIEESARMLAGNPWRMD</sequence>
<organism evidence="2 3">
    <name type="scientific">Citrobacter meridianamericanus</name>
    <dbReference type="NCBI Taxonomy" id="2894201"/>
    <lineage>
        <taxon>Bacteria</taxon>
        <taxon>Pseudomonadati</taxon>
        <taxon>Pseudomonadota</taxon>
        <taxon>Gammaproteobacteria</taxon>
        <taxon>Enterobacterales</taxon>
        <taxon>Enterobacteriaceae</taxon>
        <taxon>Citrobacter</taxon>
    </lineage>
</organism>
<keyword evidence="3" id="KW-1185">Reference proteome</keyword>
<proteinExistence type="predicted"/>
<feature type="coiled-coil region" evidence="1">
    <location>
        <begin position="56"/>
        <end position="83"/>
    </location>
</feature>
<name>A0ABT1B6X9_9ENTR</name>
<dbReference type="RefSeq" id="WP_252838200.1">
    <property type="nucleotide sequence ID" value="NZ_JAJJVQ010000003.1"/>
</dbReference>
<accession>A0ABT1B6X9</accession>
<evidence type="ECO:0000313" key="3">
    <source>
        <dbReference type="Proteomes" id="UP001139290"/>
    </source>
</evidence>